<dbReference type="RefSeq" id="WP_368662934.1">
    <property type="nucleotide sequence ID" value="NZ_JBBWYZ010000006.1"/>
</dbReference>
<keyword evidence="2" id="KW-1185">Reference proteome</keyword>
<comment type="caution">
    <text evidence="1">The sequence shown here is derived from an EMBL/GenBank/DDBJ whole genome shotgun (WGS) entry which is preliminary data.</text>
</comment>
<organism evidence="1 2">
    <name type="scientific">Limnospira fusiformis PMC 851.14</name>
    <dbReference type="NCBI Taxonomy" id="2219512"/>
    <lineage>
        <taxon>Bacteria</taxon>
        <taxon>Bacillati</taxon>
        <taxon>Cyanobacteriota</taxon>
        <taxon>Cyanophyceae</taxon>
        <taxon>Oscillatoriophycideae</taxon>
        <taxon>Oscillatoriales</taxon>
        <taxon>Sirenicapillariaceae</taxon>
        <taxon>Limnospira</taxon>
    </lineage>
</organism>
<sequence>MPSSSVAKPVSTPTQPTPELMAFCQKLTGVICRCLPHRRPLEAPLKGFPPNQRNLISAIEKLVRGDLRVGIF</sequence>
<name>A0ABU9EI51_LIMFS</name>
<dbReference type="Proteomes" id="UP001387447">
    <property type="component" value="Unassembled WGS sequence"/>
</dbReference>
<gene>
    <name evidence="1" type="ORF">AAEJ74_07805</name>
</gene>
<accession>A0ABU9EI51</accession>
<reference evidence="1 2" key="1">
    <citation type="journal article" date="2024" name="Front. Microbiol.">
        <title>Transcriptomic insights into the dominance of two phototrophs throughout the water column of a tropical hypersaline-alkaline crater lake (Dziani Dzaha, Mayotte).</title>
        <authorList>
            <person name="Duperron S."/>
            <person name="Halary S."/>
            <person name="Bouly J.-P."/>
            <person name="Roussel T."/>
            <person name="Hugoni M."/>
            <person name="Bruto M."/>
            <person name="Oger P."/>
            <person name="Duval C."/>
            <person name="Woo A."/>
            <person name="Jezequiel D."/>
            <person name="Ader M."/>
            <person name="Leboulanger C."/>
            <person name="Agogue H."/>
            <person name="Grossi V."/>
            <person name="Trousselier M."/>
            <person name="Bernard C."/>
        </authorList>
    </citation>
    <scope>NUCLEOTIDE SEQUENCE [LARGE SCALE GENOMIC DNA]</scope>
    <source>
        <strain evidence="1 2">PMC 851.14</strain>
    </source>
</reference>
<evidence type="ECO:0000313" key="1">
    <source>
        <dbReference type="EMBL" id="MEK9511597.1"/>
    </source>
</evidence>
<proteinExistence type="predicted"/>
<evidence type="ECO:0000313" key="2">
    <source>
        <dbReference type="Proteomes" id="UP001387447"/>
    </source>
</evidence>
<dbReference type="EMBL" id="JBBWYZ010000006">
    <property type="protein sequence ID" value="MEK9511597.1"/>
    <property type="molecule type" value="Genomic_DNA"/>
</dbReference>
<protein>
    <submittedName>
        <fullName evidence="1">Uncharacterized protein</fullName>
    </submittedName>
</protein>